<gene>
    <name evidence="1" type="ORF">Gotri_022151</name>
</gene>
<sequence length="53" mass="6277">MTTMKLTMISVLFDFDYLESTALMFHVNFMKFPICVCMGKIYWMKLFLSPPLT</sequence>
<protein>
    <submittedName>
        <fullName evidence="1">Uncharacterized protein</fullName>
    </submittedName>
</protein>
<dbReference type="EMBL" id="JABEZW010000002">
    <property type="protein sequence ID" value="MBA0759237.1"/>
    <property type="molecule type" value="Genomic_DNA"/>
</dbReference>
<evidence type="ECO:0000313" key="1">
    <source>
        <dbReference type="EMBL" id="MBA0759237.1"/>
    </source>
</evidence>
<dbReference type="Proteomes" id="UP000593568">
    <property type="component" value="Unassembled WGS sequence"/>
</dbReference>
<keyword evidence="2" id="KW-1185">Reference proteome</keyword>
<dbReference type="AlphaFoldDB" id="A0A7J9DES2"/>
<organism evidence="1 2">
    <name type="scientific">Gossypium trilobum</name>
    <dbReference type="NCBI Taxonomy" id="34281"/>
    <lineage>
        <taxon>Eukaryota</taxon>
        <taxon>Viridiplantae</taxon>
        <taxon>Streptophyta</taxon>
        <taxon>Embryophyta</taxon>
        <taxon>Tracheophyta</taxon>
        <taxon>Spermatophyta</taxon>
        <taxon>Magnoliopsida</taxon>
        <taxon>eudicotyledons</taxon>
        <taxon>Gunneridae</taxon>
        <taxon>Pentapetalae</taxon>
        <taxon>rosids</taxon>
        <taxon>malvids</taxon>
        <taxon>Malvales</taxon>
        <taxon>Malvaceae</taxon>
        <taxon>Malvoideae</taxon>
        <taxon>Gossypium</taxon>
    </lineage>
</organism>
<proteinExistence type="predicted"/>
<comment type="caution">
    <text evidence="1">The sequence shown here is derived from an EMBL/GenBank/DDBJ whole genome shotgun (WGS) entry which is preliminary data.</text>
</comment>
<evidence type="ECO:0000313" key="2">
    <source>
        <dbReference type="Proteomes" id="UP000593568"/>
    </source>
</evidence>
<name>A0A7J9DES2_9ROSI</name>
<accession>A0A7J9DES2</accession>
<reference evidence="1 2" key="1">
    <citation type="journal article" date="2019" name="Genome Biol. Evol.">
        <title>Insights into the evolution of the New World diploid cottons (Gossypium, subgenus Houzingenia) based on genome sequencing.</title>
        <authorList>
            <person name="Grover C.E."/>
            <person name="Arick M.A. 2nd"/>
            <person name="Thrash A."/>
            <person name="Conover J.L."/>
            <person name="Sanders W.S."/>
            <person name="Peterson D.G."/>
            <person name="Frelichowski J.E."/>
            <person name="Scheffler J.A."/>
            <person name="Scheffler B.E."/>
            <person name="Wendel J.F."/>
        </authorList>
    </citation>
    <scope>NUCLEOTIDE SEQUENCE [LARGE SCALE GENOMIC DNA]</scope>
    <source>
        <strain evidence="1">8</strain>
        <tissue evidence="1">Leaf</tissue>
    </source>
</reference>